<gene>
    <name evidence="4" type="primary">LOC103515193</name>
</gene>
<dbReference type="Proteomes" id="UP000079169">
    <property type="component" value="Unplaced"/>
</dbReference>
<feature type="region of interest" description="Disordered" evidence="1">
    <location>
        <begin position="819"/>
        <end position="850"/>
    </location>
</feature>
<feature type="region of interest" description="Disordered" evidence="1">
    <location>
        <begin position="514"/>
        <end position="537"/>
    </location>
</feature>
<keyword evidence="3" id="KW-1185">Reference proteome</keyword>
<keyword evidence="2" id="KW-0812">Transmembrane</keyword>
<dbReference type="GeneID" id="103515193"/>
<feature type="compositionally biased region" description="Basic and acidic residues" evidence="1">
    <location>
        <begin position="420"/>
        <end position="431"/>
    </location>
</feature>
<dbReference type="SUPFAM" id="SSF141571">
    <property type="entry name" value="Pentapeptide repeat-like"/>
    <property type="match status" value="1"/>
</dbReference>
<dbReference type="PaxDb" id="121845-A0A1S3DBM4"/>
<evidence type="ECO:0000313" key="4">
    <source>
        <dbReference type="RefSeq" id="XP_008478340.2"/>
    </source>
</evidence>
<dbReference type="AlphaFoldDB" id="A0A1S3DBM4"/>
<feature type="region of interest" description="Disordered" evidence="1">
    <location>
        <begin position="668"/>
        <end position="690"/>
    </location>
</feature>
<dbReference type="RefSeq" id="XP_008478340.2">
    <property type="nucleotide sequence ID" value="XM_008480118.2"/>
</dbReference>
<organism evidence="3 4">
    <name type="scientific">Diaphorina citri</name>
    <name type="common">Asian citrus psyllid</name>
    <dbReference type="NCBI Taxonomy" id="121845"/>
    <lineage>
        <taxon>Eukaryota</taxon>
        <taxon>Metazoa</taxon>
        <taxon>Ecdysozoa</taxon>
        <taxon>Arthropoda</taxon>
        <taxon>Hexapoda</taxon>
        <taxon>Insecta</taxon>
        <taxon>Pterygota</taxon>
        <taxon>Neoptera</taxon>
        <taxon>Paraneoptera</taxon>
        <taxon>Hemiptera</taxon>
        <taxon>Sternorrhyncha</taxon>
        <taxon>Psylloidea</taxon>
        <taxon>Psyllidae</taxon>
        <taxon>Diaphorininae</taxon>
        <taxon>Diaphorina</taxon>
    </lineage>
</organism>
<name>A0A1S3DBM4_DIACI</name>
<dbReference type="KEGG" id="dci:103515193"/>
<sequence>MIAKFLVFVACYSFGNSYLLKNSSLLKNNLVKIHTRYPIVLTERQSTSGDVKLLKNFRPHQSAIVSRNTPKISTYSGISFQGTTLRNTTLKSTTFHGKTLESSKFQDTTVERAKFQDTTPESTTFQGTNVDVGSTTFQSSTSHSHEIVTSPNLTLSRSSSFQNDNDIISTTEDIPKFNTIEEASVKEVSVKNSKAPLEESVLDGNNLAFTTHKVLETTDETSTAETPTDQTETVSDNPFEFAPLDEVNGLESNAIPSATEENSENAIGDREDIKQFWKNVPESKGADDTFQDTASVLNMDVQTEVTNANEADYEGLERDTNLLRIYPKEALVTYPKEALVTYPKEALVSNKDLNTEVADENREDCGRDSNFLGTSPKDENEEIFDSPGLERNETSFYDDMSNEPLDEVNGLESNAIPSATEEKSENAIGDREDIKQFWKNVPESKGADDTFQDTASVLNINVQTEVTNANEADYEGLERDTNLLGIYPKEALVTYPKEALVSNKDLNTEVADENREDCGRDSNFLGTSPKEENEEIFDSPSLERNETSFYDDMSNEPLDEVNGLESNAIPSATEEKSENAIGDREDIKQFWKNVPESKGADDTFQDTASVLNINVQTEVTNANEADYEGLERDTNLLGIYPKEALVTYPKEALVSNKDLNTEVADENREDCGRDSNFLGTSPKEENEEIFDSPSLERNETSFYDDMSNEPLDEVNGLESNAIPSATEEKSENAIGDREDIKQFWKNVPESKGADDTFQDTASVLNMDVQTEVTNANEADYEGLERDTNLLRIYPKEALVTYPKEALVSNKDLNTEVADENREDCGRDSNFLGTSPKDENEEIFDSPGLEKNETSFYDDMSNEDIQALVNELEKQGLNDTNAVLEAFFKLSQEQGVNFEDLLSSMNYFNAPQDEVLADIDIDNKDETIDQALLDKLSSLLNSEQDVDKLEDIIQNYMTKARTNVETGTTNAEIENILKEPNTDRSFKRNTLSGNGTKPEKLLNIRIDLDESDTVYAGLAGLALLIIVLIVTLCICLYRFGVCDMIVRRCFCC</sequence>
<feature type="transmembrane region" description="Helical" evidence="2">
    <location>
        <begin position="1013"/>
        <end position="1036"/>
    </location>
</feature>
<protein>
    <submittedName>
        <fullName evidence="4">Uncharacterized protein LOC103515193</fullName>
    </submittedName>
</protein>
<dbReference type="Gene3D" id="2.160.20.80">
    <property type="entry name" value="E3 ubiquitin-protein ligase SopA"/>
    <property type="match status" value="1"/>
</dbReference>
<accession>A0A1S3DBM4</accession>
<proteinExistence type="predicted"/>
<keyword evidence="2" id="KW-0472">Membrane</keyword>
<evidence type="ECO:0000313" key="3">
    <source>
        <dbReference type="Proteomes" id="UP000079169"/>
    </source>
</evidence>
<keyword evidence="2" id="KW-1133">Transmembrane helix</keyword>
<feature type="region of interest" description="Disordered" evidence="1">
    <location>
        <begin position="360"/>
        <end position="431"/>
    </location>
</feature>
<evidence type="ECO:0000256" key="2">
    <source>
        <dbReference type="SAM" id="Phobius"/>
    </source>
</evidence>
<evidence type="ECO:0000256" key="1">
    <source>
        <dbReference type="SAM" id="MobiDB-lite"/>
    </source>
</evidence>
<reference evidence="4" key="1">
    <citation type="submission" date="2025-08" db="UniProtKB">
        <authorList>
            <consortium name="RefSeq"/>
        </authorList>
    </citation>
    <scope>IDENTIFICATION</scope>
</reference>